<dbReference type="GO" id="GO:0005737">
    <property type="term" value="C:cytoplasm"/>
    <property type="evidence" value="ECO:0007669"/>
    <property type="project" value="InterPro"/>
</dbReference>
<proteinExistence type="predicted"/>
<accession>A0A1I1SZR1</accession>
<dbReference type="Pfam" id="PF03829">
    <property type="entry name" value="PTSIIA_gutA"/>
    <property type="match status" value="1"/>
</dbReference>
<dbReference type="PROSITE" id="PS51097">
    <property type="entry name" value="PTS_EIIA_TYPE_5"/>
    <property type="match status" value="1"/>
</dbReference>
<dbReference type="EMBL" id="FOMN01000006">
    <property type="protein sequence ID" value="SFD51862.1"/>
    <property type="molecule type" value="Genomic_DNA"/>
</dbReference>
<evidence type="ECO:0000256" key="1">
    <source>
        <dbReference type="PROSITE-ProRule" id="PRU00420"/>
    </source>
</evidence>
<protein>
    <submittedName>
        <fullName evidence="2">PTS system, glucitol/sorbitol-specific IIA component</fullName>
    </submittedName>
</protein>
<dbReference type="InterPro" id="IPR036665">
    <property type="entry name" value="PTS_IIA_glucitol/sorbitol_sf"/>
</dbReference>
<dbReference type="STRING" id="1505723.SAMN04487792_1229"/>
<sequence length="123" mass="13560">MTVTGKPVFKTIVKEIGKEAQQFKSINMLIFFGEQAPNALRDSCFILADHNLASKIKEGMTLKIGAIDYQITAVGNEVNANLQNLGHIAVKFTGEKKAELPGSLYVEKKAFPKIEIGTEIEMF</sequence>
<gene>
    <name evidence="2" type="ORF">SAMN04487792_1229</name>
</gene>
<evidence type="ECO:0000313" key="2">
    <source>
        <dbReference type="EMBL" id="SFD51862.1"/>
    </source>
</evidence>
<dbReference type="PANTHER" id="PTHR40398:SF1">
    <property type="entry name" value="PTS SYSTEM GLUCITOL_SORBITOL-SPECIFIC EIIA COMPONENT"/>
    <property type="match status" value="1"/>
</dbReference>
<dbReference type="SUPFAM" id="SSF141530">
    <property type="entry name" value="PTSIIA/GutA-like"/>
    <property type="match status" value="1"/>
</dbReference>
<dbReference type="GO" id="GO:0008982">
    <property type="term" value="F:protein-N(PI)-phosphohistidine-sugar phosphotransferase activity"/>
    <property type="evidence" value="ECO:0007669"/>
    <property type="project" value="InterPro"/>
</dbReference>
<comment type="caution">
    <text evidence="1">Lacks conserved residue(s) required for the propagation of feature annotation.</text>
</comment>
<evidence type="ECO:0000313" key="3">
    <source>
        <dbReference type="Proteomes" id="UP000199599"/>
    </source>
</evidence>
<dbReference type="GO" id="GO:0009401">
    <property type="term" value="P:phosphoenolpyruvate-dependent sugar phosphotransferase system"/>
    <property type="evidence" value="ECO:0007669"/>
    <property type="project" value="InterPro"/>
</dbReference>
<name>A0A1I1SZR1_9LACO</name>
<dbReference type="AlphaFoldDB" id="A0A1I1SZR1"/>
<organism evidence="2 3">
    <name type="scientific">Lactobacillus bombicola</name>
    <dbReference type="NCBI Taxonomy" id="1505723"/>
    <lineage>
        <taxon>Bacteria</taxon>
        <taxon>Bacillati</taxon>
        <taxon>Bacillota</taxon>
        <taxon>Bacilli</taxon>
        <taxon>Lactobacillales</taxon>
        <taxon>Lactobacillaceae</taxon>
        <taxon>Lactobacillus</taxon>
    </lineage>
</organism>
<dbReference type="Gene3D" id="2.40.33.40">
    <property type="entry name" value="Phosphotransferase system, glucitol/sorbitol-specific IIA component"/>
    <property type="match status" value="1"/>
</dbReference>
<dbReference type="Proteomes" id="UP000199599">
    <property type="component" value="Unassembled WGS sequence"/>
</dbReference>
<dbReference type="RefSeq" id="WP_090093496.1">
    <property type="nucleotide sequence ID" value="NZ_CBCRVU010000001.1"/>
</dbReference>
<reference evidence="3" key="1">
    <citation type="submission" date="2016-10" db="EMBL/GenBank/DDBJ databases">
        <authorList>
            <person name="Varghese N."/>
            <person name="Submissions S."/>
        </authorList>
    </citation>
    <scope>NUCLEOTIDE SEQUENCE [LARGE SCALE GENOMIC DNA]</scope>
    <source>
        <strain evidence="3">R-53102</strain>
    </source>
</reference>
<dbReference type="InterPro" id="IPR004716">
    <property type="entry name" value="PTS_IIA_glucitol/sorbitol-sp"/>
</dbReference>
<dbReference type="GO" id="GO:0016301">
    <property type="term" value="F:kinase activity"/>
    <property type="evidence" value="ECO:0007669"/>
    <property type="project" value="TreeGrafter"/>
</dbReference>
<dbReference type="PANTHER" id="PTHR40398">
    <property type="entry name" value="PTS SYSTEM GLUCITOL/SORBITOL-SPECIFIC EIIA COMPONENT"/>
    <property type="match status" value="1"/>
</dbReference>